<dbReference type="HOGENOM" id="CLU_3182064_0_0_9"/>
<keyword evidence="2" id="KW-1185">Reference proteome</keyword>
<protein>
    <submittedName>
        <fullName evidence="1">Uncharacterized protein</fullName>
    </submittedName>
</protein>
<name>C0C6L4_9FIRM</name>
<reference evidence="1" key="2">
    <citation type="submission" date="2013-06" db="EMBL/GenBank/DDBJ databases">
        <title>Draft genome sequence of Clostridium hylemonae (DSM 15053).</title>
        <authorList>
            <person name="Sudarsanam P."/>
            <person name="Ley R."/>
            <person name="Guruge J."/>
            <person name="Turnbaugh P.J."/>
            <person name="Mahowald M."/>
            <person name="Liep D."/>
            <person name="Gordon J."/>
        </authorList>
    </citation>
    <scope>NUCLEOTIDE SEQUENCE</scope>
    <source>
        <strain evidence="1">DSM 15053</strain>
    </source>
</reference>
<evidence type="ECO:0000313" key="2">
    <source>
        <dbReference type="Proteomes" id="UP000004893"/>
    </source>
</evidence>
<reference evidence="1" key="1">
    <citation type="submission" date="2009-02" db="EMBL/GenBank/DDBJ databases">
        <authorList>
            <person name="Fulton L."/>
            <person name="Clifton S."/>
            <person name="Fulton B."/>
            <person name="Xu J."/>
            <person name="Minx P."/>
            <person name="Pepin K.H."/>
            <person name="Johnson M."/>
            <person name="Bhonagiri V."/>
            <person name="Nash W.E."/>
            <person name="Mardis E.R."/>
            <person name="Wilson R.K."/>
        </authorList>
    </citation>
    <scope>NUCLEOTIDE SEQUENCE [LARGE SCALE GENOMIC DNA]</scope>
    <source>
        <strain evidence="1">DSM 15053</strain>
    </source>
</reference>
<organism evidence="1 2">
    <name type="scientific">[Clostridium] hylemonae DSM 15053</name>
    <dbReference type="NCBI Taxonomy" id="553973"/>
    <lineage>
        <taxon>Bacteria</taxon>
        <taxon>Bacillati</taxon>
        <taxon>Bacillota</taxon>
        <taxon>Clostridia</taxon>
        <taxon>Lachnospirales</taxon>
        <taxon>Lachnospiraceae</taxon>
    </lineage>
</organism>
<gene>
    <name evidence="1" type="ORF">CLOHYLEM_07752</name>
</gene>
<evidence type="ECO:0000313" key="1">
    <source>
        <dbReference type="EMBL" id="EEG72349.1"/>
    </source>
</evidence>
<dbReference type="EMBL" id="ABYI02000042">
    <property type="protein sequence ID" value="EEG72349.1"/>
    <property type="molecule type" value="Genomic_DNA"/>
</dbReference>
<dbReference type="Proteomes" id="UP000004893">
    <property type="component" value="Unassembled WGS sequence"/>
</dbReference>
<sequence>MQLHKLKKAALTSAKAGSQCCFLRNNRHFAKMCRKFEKKRKNTGQE</sequence>
<accession>C0C6L4</accession>
<proteinExistence type="predicted"/>
<dbReference type="AlphaFoldDB" id="C0C6L4"/>
<comment type="caution">
    <text evidence="1">The sequence shown here is derived from an EMBL/GenBank/DDBJ whole genome shotgun (WGS) entry which is preliminary data.</text>
</comment>